<dbReference type="InterPro" id="IPR029063">
    <property type="entry name" value="SAM-dependent_MTases_sf"/>
</dbReference>
<reference evidence="3 4" key="2">
    <citation type="submission" date="2019-09" db="EMBL/GenBank/DDBJ databases">
        <authorList>
            <person name="Mazur A."/>
        </authorList>
    </citation>
    <scope>NUCLEOTIDE SEQUENCE [LARGE SCALE GENOMIC DNA]</scope>
    <source>
        <strain evidence="3 4">3729k</strain>
    </source>
</reference>
<keyword evidence="3" id="KW-0808">Transferase</keyword>
<dbReference type="AlphaFoldDB" id="A0A5B2ZAB2"/>
<dbReference type="GO" id="GO:0032259">
    <property type="term" value="P:methylation"/>
    <property type="evidence" value="ECO:0007669"/>
    <property type="project" value="UniProtKB-KW"/>
</dbReference>
<dbReference type="InterPro" id="IPR016980">
    <property type="entry name" value="S-AdoMet-dep_MeTrfase_Alr7345"/>
</dbReference>
<evidence type="ECO:0000313" key="4">
    <source>
        <dbReference type="Proteomes" id="UP000322165"/>
    </source>
</evidence>
<dbReference type="SUPFAM" id="SSF53335">
    <property type="entry name" value="S-adenosyl-L-methionine-dependent methyltransferases"/>
    <property type="match status" value="1"/>
</dbReference>
<reference evidence="3 4" key="1">
    <citation type="submission" date="2019-09" db="EMBL/GenBank/DDBJ databases">
        <title>Arenimonas chukotkensis sp. nov., a bacterium isolated from Chukotka hot spring, Arctic region, Russia.</title>
        <authorList>
            <person name="Zayulina K.S."/>
            <person name="Prokofeva M.I."/>
            <person name="Elcheninov A.G."/>
            <person name="Novikov A."/>
            <person name="Kochetkova T.V."/>
            <person name="Kublanov I.V."/>
        </authorList>
    </citation>
    <scope>NUCLEOTIDE SEQUENCE [LARGE SCALE GENOMIC DNA]</scope>
    <source>
        <strain evidence="3 4">3729k</strain>
    </source>
</reference>
<accession>A0A5B2ZAB2</accession>
<dbReference type="Proteomes" id="UP000322165">
    <property type="component" value="Unassembled WGS sequence"/>
</dbReference>
<sequence>MRTVVVPLALALAVALSACRQADAPEAPAAEPAAGTADSTGSERRPSADRLDAVLAGDWRDPANTARDVWRHPRETLEFFGVGPSQAILEITPGGGWYTEILAPLPEGKGRYVGAIVDPEAVESEGARNYYARSNQGLRDKLAARPDVYGDVSLIEFDPKAPVFGEPGSMDVVLTFRNVHNWADGGYAEAMFAAFFEVLAPGGVLGVVEHRAAEGKTWDEVKGSGYVPEDYVISLATAAGFVLEEKSEINANPADTKDHPKGVWMLPPSNRHDESEREKYAAIGESDRMTLRFVKPAGSASAD</sequence>
<dbReference type="PIRSF" id="PIRSF031679">
    <property type="entry name" value="Mtase_Alr7345_prd"/>
    <property type="match status" value="1"/>
</dbReference>
<feature type="region of interest" description="Disordered" evidence="1">
    <location>
        <begin position="25"/>
        <end position="48"/>
    </location>
</feature>
<evidence type="ECO:0000256" key="2">
    <source>
        <dbReference type="SAM" id="SignalP"/>
    </source>
</evidence>
<comment type="caution">
    <text evidence="3">The sequence shown here is derived from an EMBL/GenBank/DDBJ whole genome shotgun (WGS) entry which is preliminary data.</text>
</comment>
<keyword evidence="2" id="KW-0732">Signal</keyword>
<proteinExistence type="predicted"/>
<dbReference type="PROSITE" id="PS51257">
    <property type="entry name" value="PROKAR_LIPOPROTEIN"/>
    <property type="match status" value="1"/>
</dbReference>
<feature type="region of interest" description="Disordered" evidence="1">
    <location>
        <begin position="250"/>
        <end position="276"/>
    </location>
</feature>
<dbReference type="CDD" id="cd02440">
    <property type="entry name" value="AdoMet_MTases"/>
    <property type="match status" value="1"/>
</dbReference>
<dbReference type="Gene3D" id="3.40.50.150">
    <property type="entry name" value="Vaccinia Virus protein VP39"/>
    <property type="match status" value="1"/>
</dbReference>
<feature type="chain" id="PRO_5023090112" evidence="2">
    <location>
        <begin position="23"/>
        <end position="303"/>
    </location>
</feature>
<feature type="compositionally biased region" description="Low complexity" evidence="1">
    <location>
        <begin position="25"/>
        <end position="34"/>
    </location>
</feature>
<gene>
    <name evidence="3" type="ORF">F0415_10790</name>
</gene>
<dbReference type="EMBL" id="VUOD01000010">
    <property type="protein sequence ID" value="KAA2284092.1"/>
    <property type="molecule type" value="Genomic_DNA"/>
</dbReference>
<name>A0A5B2ZAB2_9GAMM</name>
<organism evidence="3 4">
    <name type="scientific">Arenimonas fontis</name>
    <dbReference type="NCBI Taxonomy" id="2608255"/>
    <lineage>
        <taxon>Bacteria</taxon>
        <taxon>Pseudomonadati</taxon>
        <taxon>Pseudomonadota</taxon>
        <taxon>Gammaproteobacteria</taxon>
        <taxon>Lysobacterales</taxon>
        <taxon>Lysobacteraceae</taxon>
        <taxon>Arenimonas</taxon>
    </lineage>
</organism>
<evidence type="ECO:0000256" key="1">
    <source>
        <dbReference type="SAM" id="MobiDB-lite"/>
    </source>
</evidence>
<protein>
    <submittedName>
        <fullName evidence="3">Class I SAM-dependent methyltransferase</fullName>
    </submittedName>
</protein>
<keyword evidence="4" id="KW-1185">Reference proteome</keyword>
<dbReference type="RefSeq" id="WP_149861233.1">
    <property type="nucleotide sequence ID" value="NZ_VUOD01000010.1"/>
</dbReference>
<keyword evidence="3" id="KW-0489">Methyltransferase</keyword>
<dbReference type="GO" id="GO:0008168">
    <property type="term" value="F:methyltransferase activity"/>
    <property type="evidence" value="ECO:0007669"/>
    <property type="project" value="UniProtKB-KW"/>
</dbReference>
<evidence type="ECO:0000313" key="3">
    <source>
        <dbReference type="EMBL" id="KAA2284092.1"/>
    </source>
</evidence>
<feature type="signal peptide" evidence="2">
    <location>
        <begin position="1"/>
        <end position="22"/>
    </location>
</feature>